<evidence type="ECO:0000313" key="1">
    <source>
        <dbReference type="EMBL" id="VAW04981.1"/>
    </source>
</evidence>
<proteinExistence type="predicted"/>
<dbReference type="AlphaFoldDB" id="A0A3B0SFF0"/>
<gene>
    <name evidence="1" type="ORF">MNBD_ACTINO02-1848</name>
</gene>
<accession>A0A3B0SFF0</accession>
<organism evidence="1">
    <name type="scientific">hydrothermal vent metagenome</name>
    <dbReference type="NCBI Taxonomy" id="652676"/>
    <lineage>
        <taxon>unclassified sequences</taxon>
        <taxon>metagenomes</taxon>
        <taxon>ecological metagenomes</taxon>
    </lineage>
</organism>
<protein>
    <submittedName>
        <fullName evidence="1">Uncharacterized protein</fullName>
    </submittedName>
</protein>
<reference evidence="1" key="1">
    <citation type="submission" date="2018-06" db="EMBL/GenBank/DDBJ databases">
        <authorList>
            <person name="Zhirakovskaya E."/>
        </authorList>
    </citation>
    <scope>NUCLEOTIDE SEQUENCE</scope>
</reference>
<sequence length="106" mass="12150">MAPAPWDPENPLEFEATHPYVRTFWTAYVGPSAVADYLRLVRAAEKDSAIKRPRSLARLARHQLARVTKEGLEVRMTVPPLSVAQVMRLTPSVRRMHAAWRIQHPR</sequence>
<name>A0A3B0SFF0_9ZZZZ</name>
<dbReference type="EMBL" id="UOEK01000306">
    <property type="protein sequence ID" value="VAW04981.1"/>
    <property type="molecule type" value="Genomic_DNA"/>
</dbReference>